<keyword evidence="5" id="KW-1185">Reference proteome</keyword>
<dbReference type="Gene3D" id="3.40.50.300">
    <property type="entry name" value="P-loop containing nucleotide triphosphate hydrolases"/>
    <property type="match status" value="1"/>
</dbReference>
<protein>
    <recommendedName>
        <fullName evidence="3">Nephrocystin 3-like N-terminal domain-containing protein</fullName>
    </recommendedName>
</protein>
<dbReference type="Proteomes" id="UP001218188">
    <property type="component" value="Unassembled WGS sequence"/>
</dbReference>
<gene>
    <name evidence="4" type="ORF">C8F04DRAFT_156397</name>
</gene>
<sequence length="812" mass="89166">MSFFSNASGVNILGGNFYSAAQGINIQNNLQLAIEEDESHRLVGVGAAAAQPEGQDGAQAMIENRPFAGPQSSGGYAPETEWSSPYAVSEMLRRNIALRNGFLPPTHAIMPGGAIHSQPYMFPEGSSNLAPPDVVGHLYPPIPQPHPELPLLDPGRVPGRFRRLYMPGGAIHSQPYMFPEGSSNLAPPDVVGHLYPPIPQPHPELPLLDPGCVPGRFRRLYTPDPSRLPLTGQVVKAIGASPPGGSEQASRWHSTHFHATPGNLDAPPRPHTAVTNIHGGSFVSGNVNNIVRKGESGIGILHRAVALAALHDSAESYPQPRCHPETRKTLLDELWTWCANDSIGDWVTEHSGDDSHDDSGDDSHDDSGDDAPILWLYGPAGAGKSAVMITLSERLQGAQQLGGTFFFKRGHSSRGNANVLFATIALQLAINIPELNLPISQAVEEDPTIVGRSLGVQLRKLIVEPCSTIECSPSRTILIDGLDECEGRDVQQAILRVLRESLAQARLPFRMIIASRPEPHIREVLQESSFVGLYRHFNIEQSYQDVRAYLLSEFARIHREHKTMAVVPSPWPSPEVIERLVDKSSGYFIYASTVIKFIDDKNYRPTRRLAAIEDTPVTHSQSPFAALDTLYTQILSGTPENPDLVPILRVICNFSLEPWQIDELLGLDSGDVKLALRGLRSLIRDEKNHKNVNFGLTFIHASFGDFLNDLSRAGDFYTGDAAGLEDLVRLVLSQLGYMYNDPKKNRTPRLAHSLMSKLGTLLKQVPSADLLQLFQSINPDYFDDNYKIDIDVLLWLGVSIPIPLNHQLHLVP</sequence>
<dbReference type="Pfam" id="PF24883">
    <property type="entry name" value="NPHP3_N"/>
    <property type="match status" value="1"/>
</dbReference>
<keyword evidence="1" id="KW-0677">Repeat</keyword>
<feature type="region of interest" description="Disordered" evidence="2">
    <location>
        <begin position="349"/>
        <end position="368"/>
    </location>
</feature>
<accession>A0AAD6T8G5</accession>
<evidence type="ECO:0000313" key="5">
    <source>
        <dbReference type="Proteomes" id="UP001218188"/>
    </source>
</evidence>
<proteinExistence type="predicted"/>
<evidence type="ECO:0000313" key="4">
    <source>
        <dbReference type="EMBL" id="KAJ7041308.1"/>
    </source>
</evidence>
<dbReference type="PANTHER" id="PTHR10039:SF17">
    <property type="entry name" value="FUNGAL STAND N-TERMINAL GOODBYE DOMAIN-CONTAINING PROTEIN-RELATED"/>
    <property type="match status" value="1"/>
</dbReference>
<comment type="caution">
    <text evidence="4">The sequence shown here is derived from an EMBL/GenBank/DDBJ whole genome shotgun (WGS) entry which is preliminary data.</text>
</comment>
<feature type="compositionally biased region" description="Basic and acidic residues" evidence="2">
    <location>
        <begin position="349"/>
        <end position="366"/>
    </location>
</feature>
<dbReference type="SUPFAM" id="SSF52540">
    <property type="entry name" value="P-loop containing nucleoside triphosphate hydrolases"/>
    <property type="match status" value="1"/>
</dbReference>
<organism evidence="4 5">
    <name type="scientific">Mycena alexandri</name>
    <dbReference type="NCBI Taxonomy" id="1745969"/>
    <lineage>
        <taxon>Eukaryota</taxon>
        <taxon>Fungi</taxon>
        <taxon>Dikarya</taxon>
        <taxon>Basidiomycota</taxon>
        <taxon>Agaricomycotina</taxon>
        <taxon>Agaricomycetes</taxon>
        <taxon>Agaricomycetidae</taxon>
        <taxon>Agaricales</taxon>
        <taxon>Marasmiineae</taxon>
        <taxon>Mycenaceae</taxon>
        <taxon>Mycena</taxon>
    </lineage>
</organism>
<dbReference type="InterPro" id="IPR056884">
    <property type="entry name" value="NPHP3-like_N"/>
</dbReference>
<reference evidence="4" key="1">
    <citation type="submission" date="2023-03" db="EMBL/GenBank/DDBJ databases">
        <title>Massive genome expansion in bonnet fungi (Mycena s.s.) driven by repeated elements and novel gene families across ecological guilds.</title>
        <authorList>
            <consortium name="Lawrence Berkeley National Laboratory"/>
            <person name="Harder C.B."/>
            <person name="Miyauchi S."/>
            <person name="Viragh M."/>
            <person name="Kuo A."/>
            <person name="Thoen E."/>
            <person name="Andreopoulos B."/>
            <person name="Lu D."/>
            <person name="Skrede I."/>
            <person name="Drula E."/>
            <person name="Henrissat B."/>
            <person name="Morin E."/>
            <person name="Kohler A."/>
            <person name="Barry K."/>
            <person name="LaButti K."/>
            <person name="Morin E."/>
            <person name="Salamov A."/>
            <person name="Lipzen A."/>
            <person name="Mereny Z."/>
            <person name="Hegedus B."/>
            <person name="Baldrian P."/>
            <person name="Stursova M."/>
            <person name="Weitz H."/>
            <person name="Taylor A."/>
            <person name="Grigoriev I.V."/>
            <person name="Nagy L.G."/>
            <person name="Martin F."/>
            <person name="Kauserud H."/>
        </authorList>
    </citation>
    <scope>NUCLEOTIDE SEQUENCE</scope>
    <source>
        <strain evidence="4">CBHHK200</strain>
    </source>
</reference>
<dbReference type="PANTHER" id="PTHR10039">
    <property type="entry name" value="AMELOGENIN"/>
    <property type="match status" value="1"/>
</dbReference>
<evidence type="ECO:0000256" key="2">
    <source>
        <dbReference type="SAM" id="MobiDB-lite"/>
    </source>
</evidence>
<evidence type="ECO:0000256" key="1">
    <source>
        <dbReference type="ARBA" id="ARBA00022737"/>
    </source>
</evidence>
<evidence type="ECO:0000259" key="3">
    <source>
        <dbReference type="Pfam" id="PF24883"/>
    </source>
</evidence>
<dbReference type="EMBL" id="JARJCM010000017">
    <property type="protein sequence ID" value="KAJ7041308.1"/>
    <property type="molecule type" value="Genomic_DNA"/>
</dbReference>
<name>A0AAD6T8G5_9AGAR</name>
<feature type="domain" description="Nephrocystin 3-like N-terminal" evidence="3">
    <location>
        <begin position="367"/>
        <end position="516"/>
    </location>
</feature>
<dbReference type="InterPro" id="IPR027417">
    <property type="entry name" value="P-loop_NTPase"/>
</dbReference>
<dbReference type="AlphaFoldDB" id="A0AAD6T8G5"/>